<dbReference type="EMBL" id="JBBNAG010000004">
    <property type="protein sequence ID" value="KAK9140897.1"/>
    <property type="molecule type" value="Genomic_DNA"/>
</dbReference>
<sequence>MIYWNRDYARLGLSANGGVGVRAVYERVRMMRPRRVEMRQARRAAEEAAAAADEESSGGATLGPMASACKQRAESRKERGDGERSRVA</sequence>
<protein>
    <submittedName>
        <fullName evidence="2">Uncharacterized protein</fullName>
    </submittedName>
</protein>
<keyword evidence="3" id="KW-1185">Reference proteome</keyword>
<organism evidence="2 3">
    <name type="scientific">Stephania cephalantha</name>
    <dbReference type="NCBI Taxonomy" id="152367"/>
    <lineage>
        <taxon>Eukaryota</taxon>
        <taxon>Viridiplantae</taxon>
        <taxon>Streptophyta</taxon>
        <taxon>Embryophyta</taxon>
        <taxon>Tracheophyta</taxon>
        <taxon>Spermatophyta</taxon>
        <taxon>Magnoliopsida</taxon>
        <taxon>Ranunculales</taxon>
        <taxon>Menispermaceae</taxon>
        <taxon>Menispermoideae</taxon>
        <taxon>Cissampelideae</taxon>
        <taxon>Stephania</taxon>
    </lineage>
</organism>
<proteinExistence type="predicted"/>
<feature type="region of interest" description="Disordered" evidence="1">
    <location>
        <begin position="46"/>
        <end position="88"/>
    </location>
</feature>
<feature type="compositionally biased region" description="Basic and acidic residues" evidence="1">
    <location>
        <begin position="71"/>
        <end position="88"/>
    </location>
</feature>
<dbReference type="Proteomes" id="UP001419268">
    <property type="component" value="Unassembled WGS sequence"/>
</dbReference>
<evidence type="ECO:0000313" key="2">
    <source>
        <dbReference type="EMBL" id="KAK9140897.1"/>
    </source>
</evidence>
<comment type="caution">
    <text evidence="2">The sequence shown here is derived from an EMBL/GenBank/DDBJ whole genome shotgun (WGS) entry which is preliminary data.</text>
</comment>
<accession>A0AAP0JXS1</accession>
<evidence type="ECO:0000256" key="1">
    <source>
        <dbReference type="SAM" id="MobiDB-lite"/>
    </source>
</evidence>
<name>A0AAP0JXS1_9MAGN</name>
<evidence type="ECO:0000313" key="3">
    <source>
        <dbReference type="Proteomes" id="UP001419268"/>
    </source>
</evidence>
<dbReference type="AlphaFoldDB" id="A0AAP0JXS1"/>
<reference evidence="2 3" key="1">
    <citation type="submission" date="2024-01" db="EMBL/GenBank/DDBJ databases">
        <title>Genome assemblies of Stephania.</title>
        <authorList>
            <person name="Yang L."/>
        </authorList>
    </citation>
    <scope>NUCLEOTIDE SEQUENCE [LARGE SCALE GENOMIC DNA]</scope>
    <source>
        <strain evidence="2">JXDWG</strain>
        <tissue evidence="2">Leaf</tissue>
    </source>
</reference>
<gene>
    <name evidence="2" type="ORF">Scep_010578</name>
</gene>